<dbReference type="KEGG" id="odi:ODI_R3837"/>
<evidence type="ECO:0000313" key="2">
    <source>
        <dbReference type="EMBL" id="SBT25801.1"/>
    </source>
</evidence>
<keyword evidence="1" id="KW-0732">Signal</keyword>
<organism evidence="2 4">
    <name type="scientific">Orrella dioscoreae</name>
    <dbReference type="NCBI Taxonomy" id="1851544"/>
    <lineage>
        <taxon>Bacteria</taxon>
        <taxon>Pseudomonadati</taxon>
        <taxon>Pseudomonadota</taxon>
        <taxon>Betaproteobacteria</taxon>
        <taxon>Burkholderiales</taxon>
        <taxon>Alcaligenaceae</taxon>
        <taxon>Orrella</taxon>
    </lineage>
</organism>
<reference evidence="2 4" key="1">
    <citation type="submission" date="2016-06" db="EMBL/GenBank/DDBJ databases">
        <authorList>
            <person name="Kjaerup R.B."/>
            <person name="Dalgaard T.S."/>
            <person name="Juul-Madsen H.R."/>
        </authorList>
    </citation>
    <scope>NUCLEOTIDE SEQUENCE [LARGE SCALE GENOMIC DNA]</scope>
    <source>
        <strain evidence="2">Orrdi1</strain>
    </source>
</reference>
<evidence type="ECO:0000313" key="3">
    <source>
        <dbReference type="EMBL" id="SOE51983.1"/>
    </source>
</evidence>
<evidence type="ECO:0000256" key="1">
    <source>
        <dbReference type="SAM" id="SignalP"/>
    </source>
</evidence>
<reference evidence="3 4" key="2">
    <citation type="submission" date="2017-08" db="EMBL/GenBank/DDBJ databases">
        <authorList>
            <person name="de Groot N.N."/>
        </authorList>
    </citation>
    <scope>NUCLEOTIDE SEQUENCE [LARGE SCALE GENOMIC DNA]</scope>
    <source>
        <strain evidence="3">Orrdi1</strain>
    </source>
</reference>
<feature type="chain" id="PRO_5015062624" evidence="1">
    <location>
        <begin position="25"/>
        <end position="154"/>
    </location>
</feature>
<proteinExistence type="predicted"/>
<dbReference type="OrthoDB" id="5955079at2"/>
<keyword evidence="4" id="KW-1185">Reference proteome</keyword>
<gene>
    <name evidence="2" type="ORF">ODI_01428</name>
    <name evidence="3" type="ORF">ODI_R3837</name>
</gene>
<dbReference type="EMBL" id="LT907988">
    <property type="protein sequence ID" value="SOE51983.1"/>
    <property type="molecule type" value="Genomic_DNA"/>
</dbReference>
<name>A0A1C3K2S2_9BURK</name>
<dbReference type="EMBL" id="FLRC01000022">
    <property type="protein sequence ID" value="SBT25801.1"/>
    <property type="molecule type" value="Genomic_DNA"/>
</dbReference>
<sequence length="154" mass="17030">MFPRHPLARLSGALALCIASSAFAQSDREITEGAIALSADVCPGHSKDRTTPTVRQVPVGALRVLRERGFVMCPDRRLDPGAPAIWYGEIGAYAWNPEVEGADKVIVKQIDAMTRKEEFPMETLVWDAQGKALQNQTVPRFEARPGVIVRVRKY</sequence>
<feature type="signal peptide" evidence="1">
    <location>
        <begin position="1"/>
        <end position="24"/>
    </location>
</feature>
<dbReference type="RefSeq" id="WP_067754404.1">
    <property type="nucleotide sequence ID" value="NZ_LT907988.1"/>
</dbReference>
<protein>
    <submittedName>
        <fullName evidence="2">Uncharacterized protein</fullName>
    </submittedName>
</protein>
<dbReference type="Proteomes" id="UP000078558">
    <property type="component" value="Chromosome I"/>
</dbReference>
<evidence type="ECO:0000313" key="4">
    <source>
        <dbReference type="Proteomes" id="UP000078558"/>
    </source>
</evidence>
<accession>A0A1C3K2S2</accession>
<dbReference type="AlphaFoldDB" id="A0A1C3K2S2"/>